<evidence type="ECO:0000313" key="1">
    <source>
        <dbReference type="EMBL" id="SMO37875.1"/>
    </source>
</evidence>
<keyword evidence="2" id="KW-1185">Reference proteome</keyword>
<reference evidence="1 2" key="1">
    <citation type="submission" date="2017-05" db="EMBL/GenBank/DDBJ databases">
        <authorList>
            <person name="Varghese N."/>
            <person name="Submissions S."/>
        </authorList>
    </citation>
    <scope>NUCLEOTIDE SEQUENCE [LARGE SCALE GENOMIC DNA]</scope>
    <source>
        <strain evidence="1 2">DSM 27040</strain>
    </source>
</reference>
<organism evidence="1 2">
    <name type="scientific">Saccharicrinis carchari</name>
    <dbReference type="NCBI Taxonomy" id="1168039"/>
    <lineage>
        <taxon>Bacteria</taxon>
        <taxon>Pseudomonadati</taxon>
        <taxon>Bacteroidota</taxon>
        <taxon>Bacteroidia</taxon>
        <taxon>Marinilabiliales</taxon>
        <taxon>Marinilabiliaceae</taxon>
        <taxon>Saccharicrinis</taxon>
    </lineage>
</organism>
<name>A0A521ASW0_SACCC</name>
<dbReference type="EMBL" id="FXTB01000001">
    <property type="protein sequence ID" value="SMO37875.1"/>
    <property type="molecule type" value="Genomic_DNA"/>
</dbReference>
<gene>
    <name evidence="1" type="ORF">SAMN06265379_101375</name>
</gene>
<dbReference type="RefSeq" id="WP_185957401.1">
    <property type="nucleotide sequence ID" value="NZ_FXTB01000001.1"/>
</dbReference>
<dbReference type="Proteomes" id="UP000319040">
    <property type="component" value="Unassembled WGS sequence"/>
</dbReference>
<proteinExistence type="predicted"/>
<evidence type="ECO:0000313" key="2">
    <source>
        <dbReference type="Proteomes" id="UP000319040"/>
    </source>
</evidence>
<dbReference type="AlphaFoldDB" id="A0A521ASW0"/>
<protein>
    <submittedName>
        <fullName evidence="1">Uncharacterized protein</fullName>
    </submittedName>
</protein>
<accession>A0A521ASW0</accession>
<sequence length="69" mass="8295">MLEHQKIVLEGVIDYPELFKKELIKSSNWLSAPEYKLLKKWVFEDFAYRHHAIIVEVFGTNTKEQDTWL</sequence>